<dbReference type="EMBL" id="GL348714">
    <property type="protein sequence ID" value="EFH63574.1"/>
    <property type="molecule type" value="Genomic_DNA"/>
</dbReference>
<protein>
    <submittedName>
        <fullName evidence="1">Uncharacterized protein</fullName>
    </submittedName>
</protein>
<gene>
    <name evidence="1" type="ORF">ARALYDRAFT_339295</name>
</gene>
<accession>D7KY49</accession>
<sequence length="119" mass="13939">MADCRRERKERFSRESHLINITLHVEATKKISEYVSQLRRLGKGHGNHLFYRATDVKTKEIKDMWKRLRKSQKMFLNLGDLAKDMVTTKYVYKIDETKELSGGCVQMEAKAFETSPLSI</sequence>
<evidence type="ECO:0000313" key="2">
    <source>
        <dbReference type="Proteomes" id="UP000008694"/>
    </source>
</evidence>
<evidence type="ECO:0000313" key="1">
    <source>
        <dbReference type="EMBL" id="EFH63574.1"/>
    </source>
</evidence>
<name>D7KY49_ARALL</name>
<dbReference type="Proteomes" id="UP000008694">
    <property type="component" value="Unassembled WGS sequence"/>
</dbReference>
<dbReference type="AlphaFoldDB" id="D7KY49"/>
<organism evidence="2">
    <name type="scientific">Arabidopsis lyrata subsp. lyrata</name>
    <name type="common">Lyre-leaved rock-cress</name>
    <dbReference type="NCBI Taxonomy" id="81972"/>
    <lineage>
        <taxon>Eukaryota</taxon>
        <taxon>Viridiplantae</taxon>
        <taxon>Streptophyta</taxon>
        <taxon>Embryophyta</taxon>
        <taxon>Tracheophyta</taxon>
        <taxon>Spermatophyta</taxon>
        <taxon>Magnoliopsida</taxon>
        <taxon>eudicotyledons</taxon>
        <taxon>Gunneridae</taxon>
        <taxon>Pentapetalae</taxon>
        <taxon>rosids</taxon>
        <taxon>malvids</taxon>
        <taxon>Brassicales</taxon>
        <taxon>Brassicaceae</taxon>
        <taxon>Camelineae</taxon>
        <taxon>Arabidopsis</taxon>
    </lineage>
</organism>
<dbReference type="HOGENOM" id="CLU_2136914_0_0_1"/>
<keyword evidence="2" id="KW-1185">Reference proteome</keyword>
<reference evidence="2" key="1">
    <citation type="journal article" date="2011" name="Nat. Genet.">
        <title>The Arabidopsis lyrata genome sequence and the basis of rapid genome size change.</title>
        <authorList>
            <person name="Hu T.T."/>
            <person name="Pattyn P."/>
            <person name="Bakker E.G."/>
            <person name="Cao J."/>
            <person name="Cheng J.-F."/>
            <person name="Clark R.M."/>
            <person name="Fahlgren N."/>
            <person name="Fawcett J.A."/>
            <person name="Grimwood J."/>
            <person name="Gundlach H."/>
            <person name="Haberer G."/>
            <person name="Hollister J.D."/>
            <person name="Ossowski S."/>
            <person name="Ottilar R.P."/>
            <person name="Salamov A.A."/>
            <person name="Schneeberger K."/>
            <person name="Spannagl M."/>
            <person name="Wang X."/>
            <person name="Yang L."/>
            <person name="Nasrallah M.E."/>
            <person name="Bergelson J."/>
            <person name="Carrington J.C."/>
            <person name="Gaut B.S."/>
            <person name="Schmutz J."/>
            <person name="Mayer K.F.X."/>
            <person name="Van de Peer Y."/>
            <person name="Grigoriev I.V."/>
            <person name="Nordborg M."/>
            <person name="Weigel D."/>
            <person name="Guo Y.-L."/>
        </authorList>
    </citation>
    <scope>NUCLEOTIDE SEQUENCE [LARGE SCALE GENOMIC DNA]</scope>
    <source>
        <strain evidence="2">cv. MN47</strain>
    </source>
</reference>
<proteinExistence type="predicted"/>
<dbReference type="Gramene" id="fgenesh1_pg.C_scaffold_2001394">
    <property type="protein sequence ID" value="fgenesh1_pg.C_scaffold_2001394"/>
    <property type="gene ID" value="fgenesh1_pg.C_scaffold_2001394"/>
</dbReference>